<gene>
    <name evidence="2" type="ORF">COY37_05645</name>
</gene>
<evidence type="ECO:0000256" key="1">
    <source>
        <dbReference type="SAM" id="Phobius"/>
    </source>
</evidence>
<dbReference type="Proteomes" id="UP000230956">
    <property type="component" value="Unassembled WGS sequence"/>
</dbReference>
<comment type="caution">
    <text evidence="2">The sequence shown here is derived from an EMBL/GenBank/DDBJ whole genome shotgun (WGS) entry which is preliminary data.</text>
</comment>
<dbReference type="RefSeq" id="WP_286976643.1">
    <property type="nucleotide sequence ID" value="NZ_PFNG01000134.1"/>
</dbReference>
<protein>
    <submittedName>
        <fullName evidence="2">Uncharacterized protein</fullName>
    </submittedName>
</protein>
<accession>A0A2M7T7Y5</accession>
<feature type="transmembrane region" description="Helical" evidence="1">
    <location>
        <begin position="64"/>
        <end position="92"/>
    </location>
</feature>
<organism evidence="2 3">
    <name type="scientific">Candidatus Aquicultor secundus</name>
    <dbReference type="NCBI Taxonomy" id="1973895"/>
    <lineage>
        <taxon>Bacteria</taxon>
        <taxon>Bacillati</taxon>
        <taxon>Actinomycetota</taxon>
        <taxon>Candidatus Aquicultoria</taxon>
        <taxon>Candidatus Aquicultorales</taxon>
        <taxon>Candidatus Aquicultoraceae</taxon>
        <taxon>Candidatus Aquicultor</taxon>
    </lineage>
</organism>
<evidence type="ECO:0000313" key="2">
    <source>
        <dbReference type="EMBL" id="PIZ38921.1"/>
    </source>
</evidence>
<evidence type="ECO:0000313" key="3">
    <source>
        <dbReference type="Proteomes" id="UP000230956"/>
    </source>
</evidence>
<reference evidence="3" key="1">
    <citation type="submission" date="2017-09" db="EMBL/GenBank/DDBJ databases">
        <title>Depth-based differentiation of microbial function through sediment-hosted aquifers and enrichment of novel symbionts in the deep terrestrial subsurface.</title>
        <authorList>
            <person name="Probst A.J."/>
            <person name="Ladd B."/>
            <person name="Jarett J.K."/>
            <person name="Geller-Mcgrath D.E."/>
            <person name="Sieber C.M.K."/>
            <person name="Emerson J.B."/>
            <person name="Anantharaman K."/>
            <person name="Thomas B.C."/>
            <person name="Malmstrom R."/>
            <person name="Stieglmeier M."/>
            <person name="Klingl A."/>
            <person name="Woyke T."/>
            <person name="Ryan C.M."/>
            <person name="Banfield J.F."/>
        </authorList>
    </citation>
    <scope>NUCLEOTIDE SEQUENCE [LARGE SCALE GENOMIC DNA]</scope>
</reference>
<name>A0A2M7T7Y5_9ACTN</name>
<keyword evidence="1" id="KW-0812">Transmembrane</keyword>
<dbReference type="AlphaFoldDB" id="A0A2M7T7Y5"/>
<keyword evidence="1" id="KW-1133">Transmembrane helix</keyword>
<sequence>MFDVQQGEKIIWEGDIGAVTDRRVIYVLERRLLKLIPLSKSVESIPLRHVTSVKMDSTRNTAMGILLIALGIITLIVGIGLILLVAGIVMLIGENFVAINTTGGDKRKVRAKKEAGSQFVAAINSAIFGQ</sequence>
<keyword evidence="1" id="KW-0472">Membrane</keyword>
<dbReference type="EMBL" id="PFNG01000134">
    <property type="protein sequence ID" value="PIZ38921.1"/>
    <property type="molecule type" value="Genomic_DNA"/>
</dbReference>
<proteinExistence type="predicted"/>